<evidence type="ECO:0000256" key="1">
    <source>
        <dbReference type="SAM" id="MobiDB-lite"/>
    </source>
</evidence>
<organism evidence="2 3">
    <name type="scientific">Batillaria attramentaria</name>
    <dbReference type="NCBI Taxonomy" id="370345"/>
    <lineage>
        <taxon>Eukaryota</taxon>
        <taxon>Metazoa</taxon>
        <taxon>Spiralia</taxon>
        <taxon>Lophotrochozoa</taxon>
        <taxon>Mollusca</taxon>
        <taxon>Gastropoda</taxon>
        <taxon>Caenogastropoda</taxon>
        <taxon>Sorbeoconcha</taxon>
        <taxon>Cerithioidea</taxon>
        <taxon>Batillariidae</taxon>
        <taxon>Batillaria</taxon>
    </lineage>
</organism>
<accession>A0ABD0J7M5</accession>
<sequence length="98" mass="10909">MANGPRHDKKQFSAVRRLQIFAIAIFSRSVAVSPVFCGNRGRIALNGGQEGKTDKYKREFDDGDKAIVEKPKQAKTSQEEGREGGGEMIWKRLEKDAA</sequence>
<dbReference type="AlphaFoldDB" id="A0ABD0J7M5"/>
<gene>
    <name evidence="2" type="ORF">BaRGS_00037861</name>
</gene>
<comment type="caution">
    <text evidence="2">The sequence shown here is derived from an EMBL/GenBank/DDBJ whole genome shotgun (WGS) entry which is preliminary data.</text>
</comment>
<dbReference type="EMBL" id="JACVVK020000584">
    <property type="protein sequence ID" value="KAK7464582.1"/>
    <property type="molecule type" value="Genomic_DNA"/>
</dbReference>
<protein>
    <submittedName>
        <fullName evidence="2">Uncharacterized protein</fullName>
    </submittedName>
</protein>
<reference evidence="2 3" key="1">
    <citation type="journal article" date="2023" name="Sci. Data">
        <title>Genome assembly of the Korean intertidal mud-creeper Batillaria attramentaria.</title>
        <authorList>
            <person name="Patra A.K."/>
            <person name="Ho P.T."/>
            <person name="Jun S."/>
            <person name="Lee S.J."/>
            <person name="Kim Y."/>
            <person name="Won Y.J."/>
        </authorList>
    </citation>
    <scope>NUCLEOTIDE SEQUENCE [LARGE SCALE GENOMIC DNA]</scope>
    <source>
        <strain evidence="2">Wonlab-2016</strain>
    </source>
</reference>
<feature type="region of interest" description="Disordered" evidence="1">
    <location>
        <begin position="70"/>
        <end position="98"/>
    </location>
</feature>
<feature type="non-terminal residue" evidence="2">
    <location>
        <position position="98"/>
    </location>
</feature>
<name>A0ABD0J7M5_9CAEN</name>
<proteinExistence type="predicted"/>
<dbReference type="Proteomes" id="UP001519460">
    <property type="component" value="Unassembled WGS sequence"/>
</dbReference>
<keyword evidence="3" id="KW-1185">Reference proteome</keyword>
<evidence type="ECO:0000313" key="3">
    <source>
        <dbReference type="Proteomes" id="UP001519460"/>
    </source>
</evidence>
<evidence type="ECO:0000313" key="2">
    <source>
        <dbReference type="EMBL" id="KAK7464582.1"/>
    </source>
</evidence>